<evidence type="ECO:0000256" key="7">
    <source>
        <dbReference type="ARBA" id="ARBA00022989"/>
    </source>
</evidence>
<keyword evidence="15" id="KW-1185">Reference proteome</keyword>
<keyword evidence="8 12" id="KW-0443">Lipid metabolism</keyword>
<dbReference type="GO" id="GO:0030148">
    <property type="term" value="P:sphingolipid biosynthetic process"/>
    <property type="evidence" value="ECO:0007669"/>
    <property type="project" value="TreeGrafter"/>
</dbReference>
<gene>
    <name evidence="14" type="ORF">COEREDRAFT_40044</name>
</gene>
<evidence type="ECO:0000256" key="10">
    <source>
        <dbReference type="ARBA" id="ARBA00023160"/>
    </source>
</evidence>
<dbReference type="GO" id="GO:0009922">
    <property type="term" value="F:fatty acid elongase activity"/>
    <property type="evidence" value="ECO:0007669"/>
    <property type="project" value="UniProtKB-EC"/>
</dbReference>
<name>A0A2G5BFR5_COERN</name>
<evidence type="ECO:0000313" key="15">
    <source>
        <dbReference type="Proteomes" id="UP000242474"/>
    </source>
</evidence>
<dbReference type="GO" id="GO:0034625">
    <property type="term" value="P:fatty acid elongation, monounsaturated fatty acid"/>
    <property type="evidence" value="ECO:0007669"/>
    <property type="project" value="TreeGrafter"/>
</dbReference>
<dbReference type="GO" id="GO:0005789">
    <property type="term" value="C:endoplasmic reticulum membrane"/>
    <property type="evidence" value="ECO:0007669"/>
    <property type="project" value="TreeGrafter"/>
</dbReference>
<feature type="transmembrane region" description="Helical" evidence="12">
    <location>
        <begin position="220"/>
        <end position="244"/>
    </location>
</feature>
<feature type="transmembrane region" description="Helical" evidence="12">
    <location>
        <begin position="264"/>
        <end position="285"/>
    </location>
</feature>
<dbReference type="Pfam" id="PF01151">
    <property type="entry name" value="ELO"/>
    <property type="match status" value="1"/>
</dbReference>
<proteinExistence type="inferred from homology"/>
<comment type="similarity">
    <text evidence="2 12">Belongs to the ELO family.</text>
</comment>
<dbReference type="STRING" id="763665.A0A2G5BFR5"/>
<dbReference type="EMBL" id="KZ303492">
    <property type="protein sequence ID" value="PIA17841.1"/>
    <property type="molecule type" value="Genomic_DNA"/>
</dbReference>
<dbReference type="InterPro" id="IPR002076">
    <property type="entry name" value="ELO_fam"/>
</dbReference>
<evidence type="ECO:0000256" key="3">
    <source>
        <dbReference type="ARBA" id="ARBA00022516"/>
    </source>
</evidence>
<evidence type="ECO:0000256" key="8">
    <source>
        <dbReference type="ARBA" id="ARBA00023098"/>
    </source>
</evidence>
<keyword evidence="9 12" id="KW-0472">Membrane</keyword>
<dbReference type="PANTHER" id="PTHR11157">
    <property type="entry name" value="FATTY ACID ACYL TRANSFERASE-RELATED"/>
    <property type="match status" value="1"/>
</dbReference>
<keyword evidence="7 12" id="KW-1133">Transmembrane helix</keyword>
<keyword evidence="10 12" id="KW-0275">Fatty acid biosynthesis</keyword>
<dbReference type="PANTHER" id="PTHR11157:SF134">
    <property type="entry name" value="ELONGATION OF FATTY ACIDS PROTEIN 1-RELATED"/>
    <property type="match status" value="1"/>
</dbReference>
<evidence type="ECO:0000256" key="12">
    <source>
        <dbReference type="RuleBase" id="RU361115"/>
    </source>
</evidence>
<organism evidence="14 15">
    <name type="scientific">Coemansia reversa (strain ATCC 12441 / NRRL 1564)</name>
    <dbReference type="NCBI Taxonomy" id="763665"/>
    <lineage>
        <taxon>Eukaryota</taxon>
        <taxon>Fungi</taxon>
        <taxon>Fungi incertae sedis</taxon>
        <taxon>Zoopagomycota</taxon>
        <taxon>Kickxellomycotina</taxon>
        <taxon>Kickxellomycetes</taxon>
        <taxon>Kickxellales</taxon>
        <taxon>Kickxellaceae</taxon>
        <taxon>Coemansia</taxon>
    </lineage>
</organism>
<evidence type="ECO:0000256" key="13">
    <source>
        <dbReference type="SAM" id="MobiDB-lite"/>
    </source>
</evidence>
<keyword evidence="5 12" id="KW-0812">Transmembrane</keyword>
<dbReference type="EC" id="2.3.1.-" evidence="12"/>
<evidence type="ECO:0000256" key="6">
    <source>
        <dbReference type="ARBA" id="ARBA00022832"/>
    </source>
</evidence>
<evidence type="ECO:0000256" key="9">
    <source>
        <dbReference type="ARBA" id="ARBA00023136"/>
    </source>
</evidence>
<dbReference type="GO" id="GO:0042761">
    <property type="term" value="P:very long-chain fatty acid biosynthetic process"/>
    <property type="evidence" value="ECO:0007669"/>
    <property type="project" value="TreeGrafter"/>
</dbReference>
<accession>A0A2G5BFR5</accession>
<evidence type="ECO:0000256" key="2">
    <source>
        <dbReference type="ARBA" id="ARBA00007263"/>
    </source>
</evidence>
<dbReference type="Proteomes" id="UP000242474">
    <property type="component" value="Unassembled WGS sequence"/>
</dbReference>
<comment type="catalytic activity">
    <reaction evidence="12">
        <text>an acyl-CoA + malonyl-CoA + H(+) = a 3-oxoacyl-CoA + CO2 + CoA</text>
        <dbReference type="Rhea" id="RHEA:50252"/>
        <dbReference type="ChEBI" id="CHEBI:15378"/>
        <dbReference type="ChEBI" id="CHEBI:16526"/>
        <dbReference type="ChEBI" id="CHEBI:57287"/>
        <dbReference type="ChEBI" id="CHEBI:57384"/>
        <dbReference type="ChEBI" id="CHEBI:58342"/>
        <dbReference type="ChEBI" id="CHEBI:90726"/>
    </reaction>
    <physiologicalReaction direction="left-to-right" evidence="12">
        <dbReference type="Rhea" id="RHEA:50253"/>
    </physiologicalReaction>
</comment>
<keyword evidence="3 12" id="KW-0444">Lipid biosynthesis</keyword>
<feature type="transmembrane region" description="Helical" evidence="12">
    <location>
        <begin position="188"/>
        <end position="208"/>
    </location>
</feature>
<keyword evidence="6 12" id="KW-0276">Fatty acid metabolism</keyword>
<sequence>MAELNPFSLSGTEFSQHWPSLVSPDWWLNKGFIAVTGQPKSAWRWTPGTTTLSTQRGVLTGVVLYLLMVFGGQIVMKGVAKPIRLKRITQIHNLLLTLISGFLLLAFLEQCLPAWRDKGFFFTICGAESWTQPMEIIYYLNYITKWLEFIDTVLLVLKKKKLEFLHYYHHSLTMVLCFEELLGRVSVAWIICSINLLVHVIMYYYYFLASCGKRVWWKEIVTTLQIVQFVVDLGLCYFCLYTHITYHAVVPLPSIGADCRGTRLAAYYGCVLLSSYLLLFVQFFIKTYIKGEKGGHLGFRPMNYDEMKAKGPEKAKSPEKAAAPEKLQKAE</sequence>
<protein>
    <recommendedName>
        <fullName evidence="12">Elongation of fatty acids protein</fullName>
        <ecNumber evidence="12">2.3.1.-</ecNumber>
    </recommendedName>
</protein>
<dbReference type="OrthoDB" id="434092at2759"/>
<evidence type="ECO:0000256" key="11">
    <source>
        <dbReference type="ARBA" id="ARBA00047375"/>
    </source>
</evidence>
<comment type="catalytic activity">
    <reaction evidence="11">
        <text>a very-long-chain acyl-CoA + malonyl-CoA + H(+) = a very-long-chain 3-oxoacyl-CoA + CO2 + CoA</text>
        <dbReference type="Rhea" id="RHEA:32727"/>
        <dbReference type="ChEBI" id="CHEBI:15378"/>
        <dbReference type="ChEBI" id="CHEBI:16526"/>
        <dbReference type="ChEBI" id="CHEBI:57287"/>
        <dbReference type="ChEBI" id="CHEBI:57384"/>
        <dbReference type="ChEBI" id="CHEBI:90725"/>
        <dbReference type="ChEBI" id="CHEBI:90736"/>
        <dbReference type="EC" id="2.3.1.199"/>
    </reaction>
</comment>
<feature type="transmembrane region" description="Helical" evidence="12">
    <location>
        <begin position="91"/>
        <end position="108"/>
    </location>
</feature>
<keyword evidence="4 12" id="KW-0808">Transferase</keyword>
<evidence type="ECO:0000256" key="5">
    <source>
        <dbReference type="ARBA" id="ARBA00022692"/>
    </source>
</evidence>
<evidence type="ECO:0000256" key="1">
    <source>
        <dbReference type="ARBA" id="ARBA00004141"/>
    </source>
</evidence>
<dbReference type="InterPro" id="IPR030457">
    <property type="entry name" value="ELO_CS"/>
</dbReference>
<dbReference type="AlphaFoldDB" id="A0A2G5BFR5"/>
<dbReference type="GO" id="GO:0034626">
    <property type="term" value="P:fatty acid elongation, polyunsaturated fatty acid"/>
    <property type="evidence" value="ECO:0007669"/>
    <property type="project" value="TreeGrafter"/>
</dbReference>
<comment type="subcellular location">
    <subcellularLocation>
        <location evidence="1">Membrane</location>
        <topology evidence="1">Multi-pass membrane protein</topology>
    </subcellularLocation>
</comment>
<reference evidence="14 15" key="1">
    <citation type="journal article" date="2015" name="Genome Biol. Evol.">
        <title>Phylogenomic analyses indicate that early fungi evolved digesting cell walls of algal ancestors of land plants.</title>
        <authorList>
            <person name="Chang Y."/>
            <person name="Wang S."/>
            <person name="Sekimoto S."/>
            <person name="Aerts A.L."/>
            <person name="Choi C."/>
            <person name="Clum A."/>
            <person name="LaButti K.M."/>
            <person name="Lindquist E.A."/>
            <person name="Yee Ngan C."/>
            <person name="Ohm R.A."/>
            <person name="Salamov A.A."/>
            <person name="Grigoriev I.V."/>
            <person name="Spatafora J.W."/>
            <person name="Berbee M.L."/>
        </authorList>
    </citation>
    <scope>NUCLEOTIDE SEQUENCE [LARGE SCALE GENOMIC DNA]</scope>
    <source>
        <strain evidence="14 15">NRRL 1564</strain>
    </source>
</reference>
<feature type="transmembrane region" description="Helical" evidence="12">
    <location>
        <begin position="58"/>
        <end position="79"/>
    </location>
</feature>
<evidence type="ECO:0000313" key="14">
    <source>
        <dbReference type="EMBL" id="PIA17841.1"/>
    </source>
</evidence>
<dbReference type="PROSITE" id="PS01188">
    <property type="entry name" value="ELO"/>
    <property type="match status" value="1"/>
</dbReference>
<evidence type="ECO:0000256" key="4">
    <source>
        <dbReference type="ARBA" id="ARBA00022679"/>
    </source>
</evidence>
<dbReference type="GO" id="GO:0019367">
    <property type="term" value="P:fatty acid elongation, saturated fatty acid"/>
    <property type="evidence" value="ECO:0007669"/>
    <property type="project" value="TreeGrafter"/>
</dbReference>
<feature type="region of interest" description="Disordered" evidence="13">
    <location>
        <begin position="309"/>
        <end position="331"/>
    </location>
</feature>